<evidence type="ECO:0000313" key="3">
    <source>
        <dbReference type="Proteomes" id="UP000237105"/>
    </source>
</evidence>
<evidence type="ECO:0000259" key="1">
    <source>
        <dbReference type="Pfam" id="PF24626"/>
    </source>
</evidence>
<dbReference type="PANTHER" id="PTHR46148">
    <property type="entry name" value="CHROMO DOMAIN-CONTAINING PROTEIN"/>
    <property type="match status" value="1"/>
</dbReference>
<dbReference type="EMBL" id="JXTB01000222">
    <property type="protein sequence ID" value="PON52320.1"/>
    <property type="molecule type" value="Genomic_DNA"/>
</dbReference>
<dbReference type="OrthoDB" id="1931063at2759"/>
<dbReference type="Pfam" id="PF24626">
    <property type="entry name" value="SH3_Tf2-1"/>
    <property type="match status" value="1"/>
</dbReference>
<reference evidence="3" key="1">
    <citation type="submission" date="2016-06" db="EMBL/GenBank/DDBJ databases">
        <title>Parallel loss of symbiosis genes in relatives of nitrogen-fixing non-legume Parasponia.</title>
        <authorList>
            <person name="Van Velzen R."/>
            <person name="Holmer R."/>
            <person name="Bu F."/>
            <person name="Rutten L."/>
            <person name="Van Zeijl A."/>
            <person name="Liu W."/>
            <person name="Santuari L."/>
            <person name="Cao Q."/>
            <person name="Sharma T."/>
            <person name="Shen D."/>
            <person name="Roswanjaya Y."/>
            <person name="Wardhani T."/>
            <person name="Kalhor M.S."/>
            <person name="Jansen J."/>
            <person name="Van den Hoogen J."/>
            <person name="Gungor B."/>
            <person name="Hartog M."/>
            <person name="Hontelez J."/>
            <person name="Verver J."/>
            <person name="Yang W.-C."/>
            <person name="Schijlen E."/>
            <person name="Repin R."/>
            <person name="Schilthuizen M."/>
            <person name="Schranz E."/>
            <person name="Heidstra R."/>
            <person name="Miyata K."/>
            <person name="Fedorova E."/>
            <person name="Kohlen W."/>
            <person name="Bisseling T."/>
            <person name="Smit S."/>
            <person name="Geurts R."/>
        </authorList>
    </citation>
    <scope>NUCLEOTIDE SEQUENCE [LARGE SCALE GENOMIC DNA]</scope>
    <source>
        <strain evidence="3">cv. WU1-14</strain>
    </source>
</reference>
<name>A0A2P5BU68_PARAD</name>
<dbReference type="InterPro" id="IPR056924">
    <property type="entry name" value="SH3_Tf2-1"/>
</dbReference>
<protein>
    <recommendedName>
        <fullName evidence="1">Tf2-1-like SH3-like domain-containing protein</fullName>
    </recommendedName>
</protein>
<dbReference type="Proteomes" id="UP000237105">
    <property type="component" value="Unassembled WGS sequence"/>
</dbReference>
<comment type="caution">
    <text evidence="2">The sequence shown here is derived from an EMBL/GenBank/DDBJ whole genome shotgun (WGS) entry which is preliminary data.</text>
</comment>
<proteinExistence type="predicted"/>
<feature type="domain" description="Tf2-1-like SH3-like" evidence="1">
    <location>
        <begin position="1"/>
        <end position="37"/>
    </location>
</feature>
<gene>
    <name evidence="2" type="ORF">PanWU01x14_210310</name>
</gene>
<organism evidence="2 3">
    <name type="scientific">Parasponia andersonii</name>
    <name type="common">Sponia andersonii</name>
    <dbReference type="NCBI Taxonomy" id="3476"/>
    <lineage>
        <taxon>Eukaryota</taxon>
        <taxon>Viridiplantae</taxon>
        <taxon>Streptophyta</taxon>
        <taxon>Embryophyta</taxon>
        <taxon>Tracheophyta</taxon>
        <taxon>Spermatophyta</taxon>
        <taxon>Magnoliopsida</taxon>
        <taxon>eudicotyledons</taxon>
        <taxon>Gunneridae</taxon>
        <taxon>Pentapetalae</taxon>
        <taxon>rosids</taxon>
        <taxon>fabids</taxon>
        <taxon>Rosales</taxon>
        <taxon>Cannabaceae</taxon>
        <taxon>Parasponia</taxon>
    </lineage>
</organism>
<keyword evidence="3" id="KW-1185">Reference proteome</keyword>
<evidence type="ECO:0000313" key="2">
    <source>
        <dbReference type="EMBL" id="PON52320.1"/>
    </source>
</evidence>
<dbReference type="PANTHER" id="PTHR46148:SF57">
    <property type="entry name" value="OS12G0499874 PROTEIN"/>
    <property type="match status" value="1"/>
</dbReference>
<dbReference type="AlphaFoldDB" id="A0A2P5BU68"/>
<accession>A0A2P5BU68</accession>
<sequence length="93" mass="10807">PYEILEKVGIIAYKVALPPELSGLHNVFHVSMLRKYVSDPSHVLSQEPLELDPKLNYEEHPVQILDRTEKELRNKKIPLVKVLWRNHSVEEAT</sequence>
<feature type="non-terminal residue" evidence="2">
    <location>
        <position position="1"/>
    </location>
</feature>